<dbReference type="GO" id="GO:0003677">
    <property type="term" value="F:DNA binding"/>
    <property type="evidence" value="ECO:0007669"/>
    <property type="project" value="InterPro"/>
</dbReference>
<dbReference type="Proteomes" id="UP001284654">
    <property type="component" value="Unassembled WGS sequence"/>
</dbReference>
<evidence type="ECO:0000313" key="3">
    <source>
        <dbReference type="Proteomes" id="UP001284654"/>
    </source>
</evidence>
<sequence>MSKFENMTFENFLIEAPEASSIKDLRLDLGLTAAQAAKLAGLSDGSLWRKYEAGERQPNKQTWTVFLMASGQHPNFKLNTK</sequence>
<proteinExistence type="predicted"/>
<feature type="domain" description="HTH cro/C1-type" evidence="1">
    <location>
        <begin position="22"/>
        <end position="62"/>
    </location>
</feature>
<dbReference type="RefSeq" id="WP_034672741.1">
    <property type="nucleotide sequence ID" value="NZ_CP041290.1"/>
</dbReference>
<dbReference type="AlphaFoldDB" id="A0AAW8Z9T6"/>
<comment type="caution">
    <text evidence="2">The sequence shown here is derived from an EMBL/GenBank/DDBJ whole genome shotgun (WGS) entry which is preliminary data.</text>
</comment>
<accession>A0AAW8Z9T6</accession>
<gene>
    <name evidence="2" type="ORF">MSG88_15135</name>
</gene>
<dbReference type="Gene3D" id="1.10.260.40">
    <property type="entry name" value="lambda repressor-like DNA-binding domains"/>
    <property type="match status" value="1"/>
</dbReference>
<name>A0AAW8Z9T6_9GAMM</name>
<evidence type="ECO:0000259" key="1">
    <source>
        <dbReference type="PROSITE" id="PS50943"/>
    </source>
</evidence>
<dbReference type="InterPro" id="IPR010982">
    <property type="entry name" value="Lambda_DNA-bd_dom_sf"/>
</dbReference>
<dbReference type="Pfam" id="PF13560">
    <property type="entry name" value="HTH_31"/>
    <property type="match status" value="1"/>
</dbReference>
<evidence type="ECO:0000313" key="2">
    <source>
        <dbReference type="EMBL" id="MDV4317051.1"/>
    </source>
</evidence>
<dbReference type="EMBL" id="JAWJYY010000002">
    <property type="protein sequence ID" value="MDV4317051.1"/>
    <property type="molecule type" value="Genomic_DNA"/>
</dbReference>
<protein>
    <submittedName>
        <fullName evidence="2">Helix-turn-helix transcriptional regulator</fullName>
    </submittedName>
</protein>
<dbReference type="CDD" id="cd00093">
    <property type="entry name" value="HTH_XRE"/>
    <property type="match status" value="1"/>
</dbReference>
<dbReference type="SUPFAM" id="SSF47413">
    <property type="entry name" value="lambda repressor-like DNA-binding domains"/>
    <property type="match status" value="1"/>
</dbReference>
<reference evidence="2" key="1">
    <citation type="submission" date="2023-10" db="EMBL/GenBank/DDBJ databases">
        <authorList>
            <person name="Sykes E.M.E."/>
            <person name="Khan I.U.H."/>
            <person name="Kumar A."/>
        </authorList>
    </citation>
    <scope>NUCLEOTIDE SEQUENCE</scope>
    <source>
        <strain evidence="2">IK5</strain>
    </source>
</reference>
<organism evidence="2 3">
    <name type="scientific">Acinetobacter indicus</name>
    <dbReference type="NCBI Taxonomy" id="756892"/>
    <lineage>
        <taxon>Bacteria</taxon>
        <taxon>Pseudomonadati</taxon>
        <taxon>Pseudomonadota</taxon>
        <taxon>Gammaproteobacteria</taxon>
        <taxon>Moraxellales</taxon>
        <taxon>Moraxellaceae</taxon>
        <taxon>Acinetobacter</taxon>
    </lineage>
</organism>
<dbReference type="InterPro" id="IPR001387">
    <property type="entry name" value="Cro/C1-type_HTH"/>
</dbReference>
<dbReference type="PROSITE" id="PS50943">
    <property type="entry name" value="HTH_CROC1"/>
    <property type="match status" value="1"/>
</dbReference>